<reference evidence="1" key="1">
    <citation type="journal article" date="2019" name="PLoS Negl. Trop. Dis.">
        <title>Revisiting the worldwide diversity of Leptospira species in the environment.</title>
        <authorList>
            <person name="Vincent A.T."/>
            <person name="Schiettekatte O."/>
            <person name="Bourhy P."/>
            <person name="Veyrier F.J."/>
            <person name="Picardeau M."/>
        </authorList>
    </citation>
    <scope>NUCLEOTIDE SEQUENCE [LARGE SCALE GENOMIC DNA]</scope>
    <source>
        <strain evidence="1">201800277</strain>
    </source>
</reference>
<dbReference type="EMBL" id="RQFP01000001">
    <property type="protein sequence ID" value="TGK95254.1"/>
    <property type="molecule type" value="Genomic_DNA"/>
</dbReference>
<dbReference type="RefSeq" id="WP_100791036.1">
    <property type="nucleotide sequence ID" value="NZ_NPDQ01000005.1"/>
</dbReference>
<name>A0A2M9Y044_9LEPT</name>
<dbReference type="Proteomes" id="UP000297891">
    <property type="component" value="Unassembled WGS sequence"/>
</dbReference>
<dbReference type="AlphaFoldDB" id="A0A2M9Y044"/>
<organism evidence="1 2">
    <name type="scientific">Leptospira brenneri</name>
    <dbReference type="NCBI Taxonomy" id="2023182"/>
    <lineage>
        <taxon>Bacteria</taxon>
        <taxon>Pseudomonadati</taxon>
        <taxon>Spirochaetota</taxon>
        <taxon>Spirochaetia</taxon>
        <taxon>Leptospirales</taxon>
        <taxon>Leptospiraceae</taxon>
        <taxon>Leptospira</taxon>
    </lineage>
</organism>
<gene>
    <name evidence="1" type="ORF">EHQ30_01015</name>
</gene>
<proteinExistence type="predicted"/>
<comment type="caution">
    <text evidence="1">The sequence shown here is derived from an EMBL/GenBank/DDBJ whole genome shotgun (WGS) entry which is preliminary data.</text>
</comment>
<accession>A0A2M9Y044</accession>
<keyword evidence="2" id="KW-1185">Reference proteome</keyword>
<evidence type="ECO:0000313" key="1">
    <source>
        <dbReference type="EMBL" id="TGK95254.1"/>
    </source>
</evidence>
<sequence length="226" mass="25265">MRALVTLSIVIVLFNCRSKPDILPNYPNKSSAIVFELGVPQILFGDYGAEKVWLVKFDKSKEKISELKLLETNFRSRSRLYYLNIEPGEYAFVGAHIYQKGNQNQPEANFYHVFDRSNLEKSKFTVKPNQILVLGKYRIDFNGSPLDQDQDMDTVGESIIGSFKTSLGIKIAGAVASALLGGGAPDSSGYSGFKEIVQTPEIKDEIEKESKLDLEGTEWFLIPVSK</sequence>
<dbReference type="OrthoDB" id="339860at2"/>
<protein>
    <submittedName>
        <fullName evidence="1">Uncharacterized protein</fullName>
    </submittedName>
</protein>
<evidence type="ECO:0000313" key="2">
    <source>
        <dbReference type="Proteomes" id="UP000297891"/>
    </source>
</evidence>